<reference evidence="3" key="1">
    <citation type="submission" date="2018-04" db="EMBL/GenBank/DDBJ databases">
        <title>Transcriptome of Schizaphis graminum biotype I.</title>
        <authorList>
            <person name="Scully E.D."/>
            <person name="Geib S.M."/>
            <person name="Palmer N.A."/>
            <person name="Koch K."/>
            <person name="Bradshaw J."/>
            <person name="Heng-Moss T."/>
            <person name="Sarath G."/>
        </authorList>
    </citation>
    <scope>NUCLEOTIDE SEQUENCE</scope>
</reference>
<feature type="region of interest" description="Disordered" evidence="1">
    <location>
        <begin position="147"/>
        <end position="359"/>
    </location>
</feature>
<dbReference type="GO" id="GO:0005576">
    <property type="term" value="C:extracellular region"/>
    <property type="evidence" value="ECO:0007669"/>
    <property type="project" value="InterPro"/>
</dbReference>
<dbReference type="InterPro" id="IPR036595">
    <property type="entry name" value="A-macroglobulin_rcpt-bd_sf"/>
</dbReference>
<dbReference type="InterPro" id="IPR009048">
    <property type="entry name" value="A-macroglobulin_rcpt-bd"/>
</dbReference>
<dbReference type="EMBL" id="GGMR01012450">
    <property type="protein sequence ID" value="MBY25069.1"/>
    <property type="molecule type" value="Transcribed_RNA"/>
</dbReference>
<sequence length="497" mass="52445">MNNDSEDAIRLEVKLFSGYYFDKISSASISDVHHDSHSNHIWFVFAKVKSSCVVCVSYTAKSIQKVTGLRQAVAKVYAVSRPDQSSYKLFHVDEEQNPLAEGLTDMQIADWITNDSNDFPVENNNPCKCNNHCEPPTTEKTITVPTTLSTPYQKPSTYSVTTSITGDMTTDGTPAATRSTEAEEVLSKPRIATIPTKIKRTPVKSTGNVVRNMKKPNKKNEKDKDSTSKHRTSDSGPDSGDRDSVPLKDTINTDAGTMTKMAQMNTMRNGKPSVIGGSTTKPTTTKDTTARGSNATTGGTTARTTTYSASEITTPTSTKSSSITPMTPTSATIASKTSITSSPTTTTTSKPSKTTTASITTSTTAVTTTTIVTPTTAKPVQVTSSTTSKSSVSPATFTSSITTAKSLTTASVTTAKSPTTASVTTAKSQTTSAATAVKPTVTTATPSPGTTTVAAKVQTTPVPAKPLAPSTTPVADLILEANRNKKIMNDQKKDVSV</sequence>
<dbReference type="Gene3D" id="2.60.40.690">
    <property type="entry name" value="Alpha-macroglobulin, receptor-binding domain"/>
    <property type="match status" value="1"/>
</dbReference>
<dbReference type="Pfam" id="PF07677">
    <property type="entry name" value="A2M_recep"/>
    <property type="match status" value="1"/>
</dbReference>
<feature type="region of interest" description="Disordered" evidence="1">
    <location>
        <begin position="423"/>
        <end position="452"/>
    </location>
</feature>
<feature type="compositionally biased region" description="Low complexity" evidence="1">
    <location>
        <begin position="279"/>
        <end position="359"/>
    </location>
</feature>
<feature type="compositionally biased region" description="Polar residues" evidence="1">
    <location>
        <begin position="250"/>
        <end position="268"/>
    </location>
</feature>
<dbReference type="SUPFAM" id="SSF49410">
    <property type="entry name" value="Alpha-macroglobulin receptor domain"/>
    <property type="match status" value="1"/>
</dbReference>
<dbReference type="SMART" id="SM01361">
    <property type="entry name" value="A2M_recep"/>
    <property type="match status" value="1"/>
</dbReference>
<gene>
    <name evidence="3" type="ORF">g.153755</name>
</gene>
<name>A0A2S2P6I8_SCHGA</name>
<evidence type="ECO:0000313" key="3">
    <source>
        <dbReference type="EMBL" id="MBY25069.1"/>
    </source>
</evidence>
<protein>
    <recommendedName>
        <fullName evidence="2">Alpha-macroglobulin receptor-binding domain-containing protein</fullName>
    </recommendedName>
</protein>
<evidence type="ECO:0000256" key="1">
    <source>
        <dbReference type="SAM" id="MobiDB-lite"/>
    </source>
</evidence>
<accession>A0A2S2P6I8</accession>
<feature type="compositionally biased region" description="Polar residues" evidence="1">
    <location>
        <begin position="148"/>
        <end position="179"/>
    </location>
</feature>
<feature type="compositionally biased region" description="Basic and acidic residues" evidence="1">
    <location>
        <begin position="218"/>
        <end position="246"/>
    </location>
</feature>
<proteinExistence type="predicted"/>
<evidence type="ECO:0000259" key="2">
    <source>
        <dbReference type="SMART" id="SM01361"/>
    </source>
</evidence>
<organism evidence="3">
    <name type="scientific">Schizaphis graminum</name>
    <name type="common">Green bug aphid</name>
    <dbReference type="NCBI Taxonomy" id="13262"/>
    <lineage>
        <taxon>Eukaryota</taxon>
        <taxon>Metazoa</taxon>
        <taxon>Ecdysozoa</taxon>
        <taxon>Arthropoda</taxon>
        <taxon>Hexapoda</taxon>
        <taxon>Insecta</taxon>
        <taxon>Pterygota</taxon>
        <taxon>Neoptera</taxon>
        <taxon>Paraneoptera</taxon>
        <taxon>Hemiptera</taxon>
        <taxon>Sternorrhyncha</taxon>
        <taxon>Aphidomorpha</taxon>
        <taxon>Aphidoidea</taxon>
        <taxon>Aphididae</taxon>
        <taxon>Aphidini</taxon>
        <taxon>Schizaphis</taxon>
    </lineage>
</organism>
<dbReference type="AlphaFoldDB" id="A0A2S2P6I8"/>
<feature type="domain" description="Alpha-macroglobulin receptor-binding" evidence="2">
    <location>
        <begin position="6"/>
        <end position="90"/>
    </location>
</feature>